<dbReference type="PANTHER" id="PTHR30055:SF175">
    <property type="entry name" value="HTH-TYPE TRANSCRIPTIONAL REPRESSOR KSTR2"/>
    <property type="match status" value="1"/>
</dbReference>
<dbReference type="Gene3D" id="1.10.357.10">
    <property type="entry name" value="Tetracycline Repressor, domain 2"/>
    <property type="match status" value="1"/>
</dbReference>
<evidence type="ECO:0000256" key="1">
    <source>
        <dbReference type="ARBA" id="ARBA00022491"/>
    </source>
</evidence>
<evidence type="ECO:0000256" key="2">
    <source>
        <dbReference type="ARBA" id="ARBA00023015"/>
    </source>
</evidence>
<dbReference type="InterPro" id="IPR009057">
    <property type="entry name" value="Homeodomain-like_sf"/>
</dbReference>
<dbReference type="PROSITE" id="PS50977">
    <property type="entry name" value="HTH_TETR_2"/>
    <property type="match status" value="1"/>
</dbReference>
<dbReference type="RefSeq" id="WP_315605103.1">
    <property type="nucleotide sequence ID" value="NZ_CP130318.1"/>
</dbReference>
<dbReference type="InterPro" id="IPR050109">
    <property type="entry name" value="HTH-type_TetR-like_transc_reg"/>
</dbReference>
<dbReference type="SUPFAM" id="SSF48498">
    <property type="entry name" value="Tetracyclin repressor-like, C-terminal domain"/>
    <property type="match status" value="1"/>
</dbReference>
<protein>
    <submittedName>
        <fullName evidence="7">TetR/AcrR family transcriptional regulator</fullName>
    </submittedName>
</protein>
<evidence type="ECO:0000259" key="6">
    <source>
        <dbReference type="PROSITE" id="PS50977"/>
    </source>
</evidence>
<evidence type="ECO:0000256" key="4">
    <source>
        <dbReference type="ARBA" id="ARBA00023163"/>
    </source>
</evidence>
<keyword evidence="1" id="KW-0678">Repressor</keyword>
<reference evidence="7 8" key="1">
    <citation type="submission" date="2022-02" db="EMBL/GenBank/DDBJ databases">
        <title>Paenibacillus sp. MBLB1776 Whole Genome Shotgun Sequencing.</title>
        <authorList>
            <person name="Hwang C.Y."/>
            <person name="Cho E.-S."/>
            <person name="Seo M.-J."/>
        </authorList>
    </citation>
    <scope>NUCLEOTIDE SEQUENCE [LARGE SCALE GENOMIC DNA]</scope>
    <source>
        <strain evidence="7 8">MBLB1776</strain>
    </source>
</reference>
<evidence type="ECO:0000256" key="3">
    <source>
        <dbReference type="ARBA" id="ARBA00023125"/>
    </source>
</evidence>
<name>A0AA96LH14_9BACL</name>
<evidence type="ECO:0000256" key="5">
    <source>
        <dbReference type="PROSITE-ProRule" id="PRU00335"/>
    </source>
</evidence>
<dbReference type="SUPFAM" id="SSF46689">
    <property type="entry name" value="Homeodomain-like"/>
    <property type="match status" value="1"/>
</dbReference>
<sequence length="208" mass="23275">MKPSGKRSPGRPKATGQEDATVKELILQTASTLFMEHGYDNVSLEQIANQCGVTKASVYYYYTNKPTLFTTSVVQMMANIRRYTLLILQQEGSLKERLQRIASAYLRQSHVEFDTLMREAGTSLSQEQLKEMREAENAVHREMAAEFAKAMEQGEIRKANPLLAAHAFASLMMLGNRVEAGDLFLAKDKAAEDIVDLFWNGVISPHNG</sequence>
<dbReference type="Gene3D" id="1.10.10.60">
    <property type="entry name" value="Homeodomain-like"/>
    <property type="match status" value="1"/>
</dbReference>
<dbReference type="InterPro" id="IPR036271">
    <property type="entry name" value="Tet_transcr_reg_TetR-rel_C_sf"/>
</dbReference>
<dbReference type="PANTHER" id="PTHR30055">
    <property type="entry name" value="HTH-TYPE TRANSCRIPTIONAL REGULATOR RUTR"/>
    <property type="match status" value="1"/>
</dbReference>
<evidence type="ECO:0000313" key="7">
    <source>
        <dbReference type="EMBL" id="WNQ11327.1"/>
    </source>
</evidence>
<keyword evidence="2" id="KW-0805">Transcription regulation</keyword>
<evidence type="ECO:0000313" key="8">
    <source>
        <dbReference type="Proteomes" id="UP001305702"/>
    </source>
</evidence>
<dbReference type="AlphaFoldDB" id="A0AA96LH14"/>
<keyword evidence="8" id="KW-1185">Reference proteome</keyword>
<dbReference type="KEGG" id="paun:MJA45_27645"/>
<feature type="domain" description="HTH tetR-type" evidence="6">
    <location>
        <begin position="20"/>
        <end position="80"/>
    </location>
</feature>
<dbReference type="Pfam" id="PF00440">
    <property type="entry name" value="TetR_N"/>
    <property type="match status" value="1"/>
</dbReference>
<dbReference type="PRINTS" id="PR00455">
    <property type="entry name" value="HTHTETR"/>
</dbReference>
<accession>A0AA96LH14</accession>
<gene>
    <name evidence="7" type="ORF">MJA45_27645</name>
</gene>
<keyword evidence="3 5" id="KW-0238">DNA-binding</keyword>
<keyword evidence="4" id="KW-0804">Transcription</keyword>
<dbReference type="GO" id="GO:0003700">
    <property type="term" value="F:DNA-binding transcription factor activity"/>
    <property type="evidence" value="ECO:0007669"/>
    <property type="project" value="TreeGrafter"/>
</dbReference>
<organism evidence="7 8">
    <name type="scientific">Paenibacillus aurantius</name>
    <dbReference type="NCBI Taxonomy" id="2918900"/>
    <lineage>
        <taxon>Bacteria</taxon>
        <taxon>Bacillati</taxon>
        <taxon>Bacillota</taxon>
        <taxon>Bacilli</taxon>
        <taxon>Bacillales</taxon>
        <taxon>Paenibacillaceae</taxon>
        <taxon>Paenibacillus</taxon>
    </lineage>
</organism>
<proteinExistence type="predicted"/>
<dbReference type="InterPro" id="IPR001647">
    <property type="entry name" value="HTH_TetR"/>
</dbReference>
<dbReference type="GO" id="GO:0000976">
    <property type="term" value="F:transcription cis-regulatory region binding"/>
    <property type="evidence" value="ECO:0007669"/>
    <property type="project" value="TreeGrafter"/>
</dbReference>
<dbReference type="EMBL" id="CP130318">
    <property type="protein sequence ID" value="WNQ11327.1"/>
    <property type="molecule type" value="Genomic_DNA"/>
</dbReference>
<feature type="DNA-binding region" description="H-T-H motif" evidence="5">
    <location>
        <begin position="43"/>
        <end position="62"/>
    </location>
</feature>
<dbReference type="Proteomes" id="UP001305702">
    <property type="component" value="Chromosome"/>
</dbReference>